<keyword evidence="1" id="KW-0449">Lipoprotein</keyword>
<dbReference type="HOGENOM" id="CLU_070763_0_0_7"/>
<gene>
    <name evidence="1" type="ordered locus">DvMF_0143</name>
</gene>
<dbReference type="AlphaFoldDB" id="B8DNP7"/>
<evidence type="ECO:0000313" key="1">
    <source>
        <dbReference type="EMBL" id="ACL07104.1"/>
    </source>
</evidence>
<dbReference type="eggNOG" id="ENOG50344JF">
    <property type="taxonomic scope" value="Bacteria"/>
</dbReference>
<accession>B8DNP7</accession>
<reference evidence="1" key="1">
    <citation type="submission" date="2008-10" db="EMBL/GenBank/DDBJ databases">
        <title>Complete sequence of Desulfovibrio vulgaris str. 'Miyazaki F'.</title>
        <authorList>
            <person name="Lucas S."/>
            <person name="Copeland A."/>
            <person name="Lapidus A."/>
            <person name="Glavina del Rio T."/>
            <person name="Dalin E."/>
            <person name="Tice H."/>
            <person name="Bruce D."/>
            <person name="Goodwin L."/>
            <person name="Pitluck S."/>
            <person name="Sims D."/>
            <person name="Brettin T."/>
            <person name="Detter J.C."/>
            <person name="Han C."/>
            <person name="Larimer F."/>
            <person name="Land M."/>
            <person name="Hauser L."/>
            <person name="Kyrpides N."/>
            <person name="Mikhailova N."/>
            <person name="Hazen T.C."/>
            <person name="Richardson P."/>
        </authorList>
    </citation>
    <scope>NUCLEOTIDE SEQUENCE</scope>
    <source>
        <strain evidence="1">Miyazaki F</strain>
    </source>
</reference>
<dbReference type="EMBL" id="CP001197">
    <property type="protein sequence ID" value="ACL07104.1"/>
    <property type="molecule type" value="Genomic_DNA"/>
</dbReference>
<proteinExistence type="predicted"/>
<name>B8DNP7_NITV9</name>
<organism evidence="1">
    <name type="scientific">Nitratidesulfovibrio vulgaris (strain DSM 19637 / Miyazaki F)</name>
    <name type="common">Desulfovibrio vulgaris</name>
    <dbReference type="NCBI Taxonomy" id="883"/>
    <lineage>
        <taxon>Bacteria</taxon>
        <taxon>Pseudomonadati</taxon>
        <taxon>Thermodesulfobacteriota</taxon>
        <taxon>Desulfovibrionia</taxon>
        <taxon>Desulfovibrionales</taxon>
        <taxon>Desulfovibrionaceae</taxon>
        <taxon>Nitratidesulfovibrio</taxon>
    </lineage>
</organism>
<sequence>MAFRRVPSNAASNAASGALASPWRLLCGLAVVIAVLCQAVPGHARRAEAVWGEGQVSKTRAQAQGEAFANAVTDEALDILRAPLSEARRAALREYLSSVTGEVVRGYSELGMTPVQGGTRLAVDVDVNRDMLKERLRQVGAYYTAEEPVAMVLQLSGASPEVAERVSRLQLLYGVEQRAGASVRVALRPQNPQSKGWYGTLDAPEGSTSADGASVDDVWRGLWAWYFSHRQVAGAAAGQQAVLRVSGWLTADSVESFDRALHDWDRALQSAQLQDVTMRPGGLVATWKLVLVNRVELDRRLDEYLAPRKLTREVLP</sequence>
<dbReference type="KEGG" id="dvm:DvMF_0143"/>
<protein>
    <submittedName>
        <fullName evidence="1">Putative lipoprotein</fullName>
    </submittedName>
</protein>